<name>A0ABS8HI80_9XANT</name>
<protein>
    <submittedName>
        <fullName evidence="2">Replication protein</fullName>
    </submittedName>
</protein>
<feature type="region of interest" description="Disordered" evidence="1">
    <location>
        <begin position="380"/>
        <end position="407"/>
    </location>
</feature>
<dbReference type="RefSeq" id="WP_029221886.1">
    <property type="nucleotide sequence ID" value="NZ_CAWLZN010000002.1"/>
</dbReference>
<gene>
    <name evidence="2" type="ORF">LL965_18195</name>
</gene>
<keyword evidence="3" id="KW-1185">Reference proteome</keyword>
<evidence type="ECO:0000256" key="1">
    <source>
        <dbReference type="SAM" id="MobiDB-lite"/>
    </source>
</evidence>
<comment type="caution">
    <text evidence="2">The sequence shown here is derived from an EMBL/GenBank/DDBJ whole genome shotgun (WGS) entry which is preliminary data.</text>
</comment>
<dbReference type="Proteomes" id="UP001199206">
    <property type="component" value="Unassembled WGS sequence"/>
</dbReference>
<feature type="compositionally biased region" description="Basic and acidic residues" evidence="1">
    <location>
        <begin position="390"/>
        <end position="407"/>
    </location>
</feature>
<organism evidence="2 3">
    <name type="scientific">Xanthomonas cassavae CFBP 4642</name>
    <dbReference type="NCBI Taxonomy" id="1219375"/>
    <lineage>
        <taxon>Bacteria</taxon>
        <taxon>Pseudomonadati</taxon>
        <taxon>Pseudomonadota</taxon>
        <taxon>Gammaproteobacteria</taxon>
        <taxon>Lysobacterales</taxon>
        <taxon>Lysobacteraceae</taxon>
        <taxon>Xanthomonas</taxon>
    </lineage>
</organism>
<evidence type="ECO:0000313" key="3">
    <source>
        <dbReference type="Proteomes" id="UP001199206"/>
    </source>
</evidence>
<accession>A0ABS8HI80</accession>
<feature type="region of interest" description="Disordered" evidence="1">
    <location>
        <begin position="449"/>
        <end position="485"/>
    </location>
</feature>
<evidence type="ECO:0000313" key="2">
    <source>
        <dbReference type="EMBL" id="MCC4621904.1"/>
    </source>
</evidence>
<sequence>MDTRSSAQLALFGPEDEAGAYHDTARWGYFSLLVGQGSHRKQDSYKLAVMPTVLAMVDPTRDTWLSQAEFRVPNRRVVNLARIGLLFADLDTYRLPWAANRTPEQLAAAVLHHCAEEGLPTPSLLVYSGRGIQAKWLLDGTIPRQALPRWNACQRYLVDRLAPLGADPIAKDASRVLRLVNTVNTKSGNVCRVVHVQHGPDGEPVRYGFEFMAEALLPVARWTIEQQRRDRVERRQLKLLPGGKTDNLRGFSGRQLAWDRLEDLRKLAELRGGVQEGERMQHLFWRVNFLLLSGATHSSQMYHEAAALAGELDPAWNYRSKELMTLYGKAKAFEAGEKVTFGGRQLPPLYTPKNDSLISLFRITDDEQRQLRTLISRDMAAERRRKRDRKRDEARRRASGAVDRETYLEGAQERRRAAQALRAEGLSVRAIAARLGVSKSLAALYAAGEGVQSPSRITGAEAGTAGVQSPSPISNGVAPATEDSA</sequence>
<proteinExistence type="predicted"/>
<dbReference type="EMBL" id="JAJGQJ010000057">
    <property type="protein sequence ID" value="MCC4621904.1"/>
    <property type="molecule type" value="Genomic_DNA"/>
</dbReference>
<reference evidence="2 3" key="1">
    <citation type="submission" date="2021-10" db="EMBL/GenBank/DDBJ databases">
        <title>Genome sequencing of Xanthomonas strains from NCPPB.</title>
        <authorList>
            <person name="Hussein R."/>
            <person name="Harrison J."/>
            <person name="Studholme D.J."/>
            <person name="Vicente J."/>
            <person name="Grant M."/>
        </authorList>
    </citation>
    <scope>NUCLEOTIDE SEQUENCE [LARGE SCALE GENOMIC DNA]</scope>
    <source>
        <strain evidence="2 3">NCPPB 101</strain>
    </source>
</reference>